<sequence length="155" mass="16514">MPSSTPCLRNMDSPSPETRDWAALPQDILFAVFLKLGPCDIMQGAELVCTTWRRVAVDYPALWRRVDMGTAPSRSAVVEHVERAAACAALARGAGRCEAFSGHVDDDLLLRLSERTGSVNPIPSPFRLPPQTCGSHLIMGIFPGAGVEGLGGASP</sequence>
<gene>
    <name evidence="2" type="ORF">EJB05_52412</name>
</gene>
<feature type="domain" description="F-box" evidence="1">
    <location>
        <begin position="18"/>
        <end position="66"/>
    </location>
</feature>
<evidence type="ECO:0000313" key="2">
    <source>
        <dbReference type="EMBL" id="TVU02046.1"/>
    </source>
</evidence>
<proteinExistence type="predicted"/>
<protein>
    <recommendedName>
        <fullName evidence="1">F-box domain-containing protein</fullName>
    </recommendedName>
</protein>
<dbReference type="PANTHER" id="PTHR38926">
    <property type="entry name" value="F-BOX DOMAIN CONTAINING PROTEIN, EXPRESSED"/>
    <property type="match status" value="1"/>
</dbReference>
<reference evidence="2 3" key="1">
    <citation type="journal article" date="2019" name="Sci. Rep.">
        <title>A high-quality genome of Eragrostis curvula grass provides insights into Poaceae evolution and supports new strategies to enhance forage quality.</title>
        <authorList>
            <person name="Carballo J."/>
            <person name="Santos B.A.C.M."/>
            <person name="Zappacosta D."/>
            <person name="Garbus I."/>
            <person name="Selva J.P."/>
            <person name="Gallo C.A."/>
            <person name="Diaz A."/>
            <person name="Albertini E."/>
            <person name="Caccamo M."/>
            <person name="Echenique V."/>
        </authorList>
    </citation>
    <scope>NUCLEOTIDE SEQUENCE [LARGE SCALE GENOMIC DNA]</scope>
    <source>
        <strain evidence="3">cv. Victoria</strain>
        <tissue evidence="2">Leaf</tissue>
    </source>
</reference>
<dbReference type="Gene3D" id="1.20.1280.50">
    <property type="match status" value="1"/>
</dbReference>
<organism evidence="2 3">
    <name type="scientific">Eragrostis curvula</name>
    <name type="common">weeping love grass</name>
    <dbReference type="NCBI Taxonomy" id="38414"/>
    <lineage>
        <taxon>Eukaryota</taxon>
        <taxon>Viridiplantae</taxon>
        <taxon>Streptophyta</taxon>
        <taxon>Embryophyta</taxon>
        <taxon>Tracheophyta</taxon>
        <taxon>Spermatophyta</taxon>
        <taxon>Magnoliopsida</taxon>
        <taxon>Liliopsida</taxon>
        <taxon>Poales</taxon>
        <taxon>Poaceae</taxon>
        <taxon>PACMAD clade</taxon>
        <taxon>Chloridoideae</taxon>
        <taxon>Eragrostideae</taxon>
        <taxon>Eragrostidinae</taxon>
        <taxon>Eragrostis</taxon>
    </lineage>
</organism>
<keyword evidence="3" id="KW-1185">Reference proteome</keyword>
<dbReference type="Proteomes" id="UP000324897">
    <property type="component" value="Unassembled WGS sequence"/>
</dbReference>
<dbReference type="AlphaFoldDB" id="A0A5J9SSS8"/>
<dbReference type="FunFam" id="1.20.1280.50:FF:000037">
    <property type="entry name" value="F-box protein SKIP19"/>
    <property type="match status" value="1"/>
</dbReference>
<dbReference type="PANTHER" id="PTHR38926:SF74">
    <property type="entry name" value="OS08G0193600 PROTEIN"/>
    <property type="match status" value="1"/>
</dbReference>
<dbReference type="InterPro" id="IPR001810">
    <property type="entry name" value="F-box_dom"/>
</dbReference>
<dbReference type="PROSITE" id="PS50181">
    <property type="entry name" value="FBOX"/>
    <property type="match status" value="1"/>
</dbReference>
<accession>A0A5J9SSS8</accession>
<evidence type="ECO:0000259" key="1">
    <source>
        <dbReference type="PROSITE" id="PS50181"/>
    </source>
</evidence>
<comment type="caution">
    <text evidence="2">The sequence shown here is derived from an EMBL/GenBank/DDBJ whole genome shotgun (WGS) entry which is preliminary data.</text>
</comment>
<dbReference type="EMBL" id="RWGY01000361">
    <property type="protein sequence ID" value="TVU02046.1"/>
    <property type="molecule type" value="Genomic_DNA"/>
</dbReference>
<name>A0A5J9SSS8_9POAL</name>
<dbReference type="InterPro" id="IPR036047">
    <property type="entry name" value="F-box-like_dom_sf"/>
</dbReference>
<dbReference type="SUPFAM" id="SSF81383">
    <property type="entry name" value="F-box domain"/>
    <property type="match status" value="1"/>
</dbReference>
<feature type="non-terminal residue" evidence="2">
    <location>
        <position position="1"/>
    </location>
</feature>
<dbReference type="Gramene" id="TVU02046">
    <property type="protein sequence ID" value="TVU02046"/>
    <property type="gene ID" value="EJB05_52412"/>
</dbReference>
<dbReference type="OrthoDB" id="695616at2759"/>
<evidence type="ECO:0000313" key="3">
    <source>
        <dbReference type="Proteomes" id="UP000324897"/>
    </source>
</evidence>
<dbReference type="Pfam" id="PF12937">
    <property type="entry name" value="F-box-like"/>
    <property type="match status" value="1"/>
</dbReference>